<feature type="region of interest" description="Disordered" evidence="8">
    <location>
        <begin position="291"/>
        <end position="348"/>
    </location>
</feature>
<dbReference type="PROSITE" id="PS50157">
    <property type="entry name" value="ZINC_FINGER_C2H2_2"/>
    <property type="match status" value="7"/>
</dbReference>
<feature type="domain" description="C2H2-type" evidence="9">
    <location>
        <begin position="427"/>
        <end position="454"/>
    </location>
</feature>
<feature type="domain" description="C2H2-type" evidence="9">
    <location>
        <begin position="399"/>
        <end position="426"/>
    </location>
</feature>
<feature type="domain" description="C2H2-type" evidence="9">
    <location>
        <begin position="455"/>
        <end position="482"/>
    </location>
</feature>
<dbReference type="Pfam" id="PF00096">
    <property type="entry name" value="zf-C2H2"/>
    <property type="match status" value="2"/>
</dbReference>
<keyword evidence="11" id="KW-1185">Reference proteome</keyword>
<evidence type="ECO:0000256" key="7">
    <source>
        <dbReference type="PROSITE-ProRule" id="PRU00042"/>
    </source>
</evidence>
<keyword evidence="5" id="KW-0862">Zinc</keyword>
<comment type="caution">
    <text evidence="10">The sequence shown here is derived from an EMBL/GenBank/DDBJ whole genome shotgun (WGS) entry which is preliminary data.</text>
</comment>
<dbReference type="PANTHER" id="PTHR24394:SF44">
    <property type="entry name" value="ZINC FINGER PROTEIN 271-LIKE"/>
    <property type="match status" value="1"/>
</dbReference>
<feature type="compositionally biased region" description="Polar residues" evidence="8">
    <location>
        <begin position="115"/>
        <end position="124"/>
    </location>
</feature>
<feature type="domain" description="C2H2-type" evidence="9">
    <location>
        <begin position="551"/>
        <end position="578"/>
    </location>
</feature>
<keyword evidence="4 7" id="KW-0863">Zinc-finger</keyword>
<keyword evidence="6" id="KW-0539">Nucleus</keyword>
<evidence type="ECO:0000256" key="1">
    <source>
        <dbReference type="ARBA" id="ARBA00004123"/>
    </source>
</evidence>
<feature type="domain" description="C2H2-type" evidence="9">
    <location>
        <begin position="579"/>
        <end position="607"/>
    </location>
</feature>
<feature type="domain" description="C2H2-type" evidence="9">
    <location>
        <begin position="515"/>
        <end position="542"/>
    </location>
</feature>
<evidence type="ECO:0000313" key="10">
    <source>
        <dbReference type="EMBL" id="KAJ8869128.1"/>
    </source>
</evidence>
<dbReference type="Pfam" id="PF13894">
    <property type="entry name" value="zf-C2H2_4"/>
    <property type="match status" value="2"/>
</dbReference>
<evidence type="ECO:0000256" key="5">
    <source>
        <dbReference type="ARBA" id="ARBA00022833"/>
    </source>
</evidence>
<feature type="region of interest" description="Disordered" evidence="8">
    <location>
        <begin position="82"/>
        <end position="153"/>
    </location>
</feature>
<name>A0ABQ9GCG3_9NEOP</name>
<dbReference type="Proteomes" id="UP001159363">
    <property type="component" value="Chromosome 13"/>
</dbReference>
<dbReference type="InterPro" id="IPR036236">
    <property type="entry name" value="Znf_C2H2_sf"/>
</dbReference>
<evidence type="ECO:0000313" key="11">
    <source>
        <dbReference type="Proteomes" id="UP001159363"/>
    </source>
</evidence>
<dbReference type="PROSITE" id="PS00028">
    <property type="entry name" value="ZINC_FINGER_C2H2_1"/>
    <property type="match status" value="7"/>
</dbReference>
<evidence type="ECO:0000256" key="8">
    <source>
        <dbReference type="SAM" id="MobiDB-lite"/>
    </source>
</evidence>
<dbReference type="EMBL" id="JARBHB010000014">
    <property type="protein sequence ID" value="KAJ8869128.1"/>
    <property type="molecule type" value="Genomic_DNA"/>
</dbReference>
<feature type="region of interest" description="Disordered" evidence="8">
    <location>
        <begin position="1"/>
        <end position="33"/>
    </location>
</feature>
<dbReference type="SUPFAM" id="SSF57667">
    <property type="entry name" value="beta-beta-alpha zinc fingers"/>
    <property type="match status" value="4"/>
</dbReference>
<proteinExistence type="predicted"/>
<protein>
    <recommendedName>
        <fullName evidence="9">C2H2-type domain-containing protein</fullName>
    </recommendedName>
</protein>
<dbReference type="SMART" id="SM00355">
    <property type="entry name" value="ZnF_C2H2"/>
    <property type="match status" value="7"/>
</dbReference>
<evidence type="ECO:0000256" key="2">
    <source>
        <dbReference type="ARBA" id="ARBA00022723"/>
    </source>
</evidence>
<feature type="region of interest" description="Disordered" evidence="8">
    <location>
        <begin position="875"/>
        <end position="917"/>
    </location>
</feature>
<feature type="domain" description="C2H2-type" evidence="9">
    <location>
        <begin position="484"/>
        <end position="513"/>
    </location>
</feature>
<accession>A0ABQ9GCG3</accession>
<feature type="compositionally biased region" description="Basic and acidic residues" evidence="8">
    <location>
        <begin position="230"/>
        <end position="245"/>
    </location>
</feature>
<sequence>METRAPQTTSDDVVSARQLRPRTRPQQSDTDTDTVCPMCHCHISPSTRHTMQTRRQHMQCACQASTTATAVGVAKAPRTLTGQGATLVRKREPPRVRGARVPAAGRVRSRHKVPTTGQAQSSLLSREDDDPRKERKSSLPSFESSSDKPSVLGSSASIFVSGEGSADKKAPDLDLFIASSLSRVKGKSSSLVLQAPQSSSSVKAMKLVEPVVSVEPPLYLETSSSSKSSTLHDEPLRDVPSRQESRGAVMQTRAKQGSVARGHMLYSWSSSSSSSSGISAVCISLRSSHGVREENRRGNGGDIYNNPMPSTSGLSARRPQLTGGDDSVMQASTRHSPWGGRSADEGQKRMSSYYKAKKHSKDVESPQRKFVESAVSSSHTEIVRTPEITSAVRKTKIKHVCPVCSKAFGSPGKLRQHMYSHTGERPFQCSQCPKSFSSKFKLVRHVLIHSDERKFHCTICDRTFHRKDHLKNHVKVHSPVKRTFRCEKEGCGKEYSSFLSFRKHLAVHAAEEGNLECKMCGKNFSTKEEIVYHLKVHAGSRTVKNPSDKKYHCDHCDRKFFTRKDVRRHLVVHTGKRDFLCQFCPQRFGRKDHLVRHIKKSHHGSSVPKGKIKKVRTSTTAITAPPTSEAAALRRMLSAPKSPTARVSYSEIHLLDPRPSTSRADNLLLGYSQPVEASELVPIQPLVPYVKPEENKDFLMVSARSFPDDSLGLTASNLGQILEESHFEGAERGEDVKMEPEGEEELRQHSSEQLVPGFMYVTPPPPYPGNLPQEFKMFEQSEDVKMQEHFSHGRMPAMLSSSDGVDINQLLGLLPSTSSDEGQGTPETVLVPHLRAEQELQEMLQGSEESGLLSASTSLSSQLLQLMSSSGALNMAETKPEQDSPQHVIPSILQPEEDQVMQPDSTPLPRFNQAFPQ</sequence>
<keyword evidence="2" id="KW-0479">Metal-binding</keyword>
<gene>
    <name evidence="10" type="ORF">PR048_030696</name>
</gene>
<feature type="compositionally biased region" description="Polar residues" evidence="8">
    <location>
        <begin position="138"/>
        <end position="153"/>
    </location>
</feature>
<comment type="subcellular location">
    <subcellularLocation>
        <location evidence="1">Nucleus</location>
    </subcellularLocation>
</comment>
<reference evidence="10 11" key="1">
    <citation type="submission" date="2023-02" db="EMBL/GenBank/DDBJ databases">
        <title>LHISI_Scaffold_Assembly.</title>
        <authorList>
            <person name="Stuart O.P."/>
            <person name="Cleave R."/>
            <person name="Magrath M.J.L."/>
            <person name="Mikheyev A.S."/>
        </authorList>
    </citation>
    <scope>NUCLEOTIDE SEQUENCE [LARGE SCALE GENOMIC DNA]</scope>
    <source>
        <strain evidence="10">Daus_M_001</strain>
        <tissue evidence="10">Leg muscle</tissue>
    </source>
</reference>
<keyword evidence="3" id="KW-0677">Repeat</keyword>
<dbReference type="PANTHER" id="PTHR24394">
    <property type="entry name" value="ZINC FINGER PROTEIN"/>
    <property type="match status" value="1"/>
</dbReference>
<evidence type="ECO:0000259" key="9">
    <source>
        <dbReference type="PROSITE" id="PS50157"/>
    </source>
</evidence>
<dbReference type="Gene3D" id="3.30.160.60">
    <property type="entry name" value="Classic Zinc Finger"/>
    <property type="match status" value="6"/>
</dbReference>
<feature type="region of interest" description="Disordered" evidence="8">
    <location>
        <begin position="730"/>
        <end position="750"/>
    </location>
</feature>
<evidence type="ECO:0000256" key="4">
    <source>
        <dbReference type="ARBA" id="ARBA00022771"/>
    </source>
</evidence>
<feature type="compositionally biased region" description="Polar residues" evidence="8">
    <location>
        <begin position="1"/>
        <end position="12"/>
    </location>
</feature>
<dbReference type="InterPro" id="IPR013087">
    <property type="entry name" value="Znf_C2H2_type"/>
</dbReference>
<feature type="compositionally biased region" description="Basic and acidic residues" evidence="8">
    <location>
        <begin position="125"/>
        <end position="137"/>
    </location>
</feature>
<evidence type="ECO:0000256" key="3">
    <source>
        <dbReference type="ARBA" id="ARBA00022737"/>
    </source>
</evidence>
<feature type="region of interest" description="Disordered" evidence="8">
    <location>
        <begin position="221"/>
        <end position="256"/>
    </location>
</feature>
<organism evidence="10 11">
    <name type="scientific">Dryococelus australis</name>
    <dbReference type="NCBI Taxonomy" id="614101"/>
    <lineage>
        <taxon>Eukaryota</taxon>
        <taxon>Metazoa</taxon>
        <taxon>Ecdysozoa</taxon>
        <taxon>Arthropoda</taxon>
        <taxon>Hexapoda</taxon>
        <taxon>Insecta</taxon>
        <taxon>Pterygota</taxon>
        <taxon>Neoptera</taxon>
        <taxon>Polyneoptera</taxon>
        <taxon>Phasmatodea</taxon>
        <taxon>Verophasmatodea</taxon>
        <taxon>Anareolatae</taxon>
        <taxon>Phasmatidae</taxon>
        <taxon>Eurycanthinae</taxon>
        <taxon>Dryococelus</taxon>
    </lineage>
</organism>
<evidence type="ECO:0000256" key="6">
    <source>
        <dbReference type="ARBA" id="ARBA00023242"/>
    </source>
</evidence>